<evidence type="ECO:0000256" key="2">
    <source>
        <dbReference type="PROSITE-ProRule" id="PRU01282"/>
    </source>
</evidence>
<reference evidence="3 4" key="1">
    <citation type="submission" date="2018-03" db="EMBL/GenBank/DDBJ databases">
        <title>Cereibacter changlensis.</title>
        <authorList>
            <person name="Meyer T.E."/>
            <person name="Miller S."/>
            <person name="Lodha T."/>
            <person name="Gandham S."/>
            <person name="Chintalapati S."/>
            <person name="Chintalapati V.R."/>
        </authorList>
    </citation>
    <scope>NUCLEOTIDE SEQUENCE [LARGE SCALE GENOMIC DNA]</scope>
    <source>
        <strain evidence="3 4">JA139</strain>
    </source>
</reference>
<dbReference type="Pfam" id="PF03960">
    <property type="entry name" value="ArsC"/>
    <property type="match status" value="1"/>
</dbReference>
<evidence type="ECO:0008006" key="5">
    <source>
        <dbReference type="Google" id="ProtNLM"/>
    </source>
</evidence>
<organism evidence="3 4">
    <name type="scientific">Cereibacter changlensis JA139</name>
    <dbReference type="NCBI Taxonomy" id="1188249"/>
    <lineage>
        <taxon>Bacteria</taxon>
        <taxon>Pseudomonadati</taxon>
        <taxon>Pseudomonadota</taxon>
        <taxon>Alphaproteobacteria</taxon>
        <taxon>Rhodobacterales</taxon>
        <taxon>Paracoccaceae</taxon>
        <taxon>Cereibacter</taxon>
    </lineage>
</organism>
<evidence type="ECO:0000313" key="4">
    <source>
        <dbReference type="Proteomes" id="UP000241010"/>
    </source>
</evidence>
<dbReference type="PROSITE" id="PS51353">
    <property type="entry name" value="ARSC"/>
    <property type="match status" value="1"/>
</dbReference>
<dbReference type="InterPro" id="IPR006660">
    <property type="entry name" value="Arsenate_reductase-like"/>
</dbReference>
<dbReference type="AlphaFoldDB" id="A0A2T4JPI4"/>
<proteinExistence type="inferred from homology"/>
<dbReference type="RefSeq" id="WP_107665718.1">
    <property type="nucleotide sequence ID" value="NZ_PZKG01000178.1"/>
</dbReference>
<keyword evidence="4" id="KW-1185">Reference proteome</keyword>
<dbReference type="PANTHER" id="PTHR30041:SF8">
    <property type="entry name" value="PROTEIN YFFB"/>
    <property type="match status" value="1"/>
</dbReference>
<dbReference type="Proteomes" id="UP000241010">
    <property type="component" value="Unassembled WGS sequence"/>
</dbReference>
<dbReference type="PANTHER" id="PTHR30041">
    <property type="entry name" value="ARSENATE REDUCTASE"/>
    <property type="match status" value="1"/>
</dbReference>
<protein>
    <recommendedName>
        <fullName evidence="5">Arsenate reductase</fullName>
    </recommendedName>
</protein>
<accession>A0A2T4JPI4</accession>
<dbReference type="Gene3D" id="3.40.30.10">
    <property type="entry name" value="Glutaredoxin"/>
    <property type="match status" value="1"/>
</dbReference>
<dbReference type="CDD" id="cd02977">
    <property type="entry name" value="ArsC_family"/>
    <property type="match status" value="1"/>
</dbReference>
<comment type="similarity">
    <text evidence="1 2">Belongs to the ArsC family.</text>
</comment>
<name>A0A2T4JPI4_9RHOB</name>
<evidence type="ECO:0000256" key="1">
    <source>
        <dbReference type="ARBA" id="ARBA00007198"/>
    </source>
</evidence>
<dbReference type="OrthoDB" id="9803749at2"/>
<sequence>MIIYGISTCDTCKKAMKALEAAGKAPEFRDIRAKPLSEAEIDELVSTFGDAIINRQSTTWRGLSDWLKASDPEAQLAAQPTLMKRPVIRDGDQLLLGWGADVQAKLLG</sequence>
<dbReference type="SUPFAM" id="SSF52833">
    <property type="entry name" value="Thioredoxin-like"/>
    <property type="match status" value="1"/>
</dbReference>
<dbReference type="EMBL" id="PZKG01000178">
    <property type="protein sequence ID" value="PTE19801.1"/>
    <property type="molecule type" value="Genomic_DNA"/>
</dbReference>
<gene>
    <name evidence="3" type="ORF">C5F48_20940</name>
</gene>
<comment type="caution">
    <text evidence="3">The sequence shown here is derived from an EMBL/GenBank/DDBJ whole genome shotgun (WGS) entry which is preliminary data.</text>
</comment>
<evidence type="ECO:0000313" key="3">
    <source>
        <dbReference type="EMBL" id="PTE19801.1"/>
    </source>
</evidence>
<dbReference type="InterPro" id="IPR036249">
    <property type="entry name" value="Thioredoxin-like_sf"/>
</dbReference>